<comment type="caution">
    <text evidence="2">The sequence shown here is derived from an EMBL/GenBank/DDBJ whole genome shotgun (WGS) entry which is preliminary data.</text>
</comment>
<keyword evidence="1" id="KW-0732">Signal</keyword>
<evidence type="ECO:0000256" key="1">
    <source>
        <dbReference type="SAM" id="SignalP"/>
    </source>
</evidence>
<gene>
    <name evidence="2" type="ORF">RRG08_040118</name>
</gene>
<keyword evidence="3" id="KW-1185">Reference proteome</keyword>
<protein>
    <submittedName>
        <fullName evidence="2">Uncharacterized protein</fullName>
    </submittedName>
</protein>
<dbReference type="Gene3D" id="2.10.80.10">
    <property type="entry name" value="Lipase, subunit A"/>
    <property type="match status" value="1"/>
</dbReference>
<feature type="signal peptide" evidence="1">
    <location>
        <begin position="1"/>
        <end position="18"/>
    </location>
</feature>
<name>A0AAE0XWN5_9GAST</name>
<dbReference type="Proteomes" id="UP001283361">
    <property type="component" value="Unassembled WGS sequence"/>
</dbReference>
<sequence length="141" mass="15452">MKVLVAVTIACVFTVAYATVGQRCTDVSQCDAGECCQILSEFMVVSKRDLTSLLKQPIEKAGTCQKYKMEGDYCNSFDKMNGYCSCAPGLSCHTYQVAMPTLRPVTMAPTVATHMISAARRSMLPPQDGYKWVSKCENVTP</sequence>
<proteinExistence type="predicted"/>
<feature type="chain" id="PRO_5041970003" evidence="1">
    <location>
        <begin position="19"/>
        <end position="141"/>
    </location>
</feature>
<evidence type="ECO:0000313" key="2">
    <source>
        <dbReference type="EMBL" id="KAK3719816.1"/>
    </source>
</evidence>
<evidence type="ECO:0000313" key="3">
    <source>
        <dbReference type="Proteomes" id="UP001283361"/>
    </source>
</evidence>
<organism evidence="2 3">
    <name type="scientific">Elysia crispata</name>
    <name type="common">lettuce slug</name>
    <dbReference type="NCBI Taxonomy" id="231223"/>
    <lineage>
        <taxon>Eukaryota</taxon>
        <taxon>Metazoa</taxon>
        <taxon>Spiralia</taxon>
        <taxon>Lophotrochozoa</taxon>
        <taxon>Mollusca</taxon>
        <taxon>Gastropoda</taxon>
        <taxon>Heterobranchia</taxon>
        <taxon>Euthyneura</taxon>
        <taxon>Panpulmonata</taxon>
        <taxon>Sacoglossa</taxon>
        <taxon>Placobranchoidea</taxon>
        <taxon>Plakobranchidae</taxon>
        <taxon>Elysia</taxon>
    </lineage>
</organism>
<dbReference type="AlphaFoldDB" id="A0AAE0XWN5"/>
<dbReference type="EMBL" id="JAWDGP010007412">
    <property type="protein sequence ID" value="KAK3719816.1"/>
    <property type="molecule type" value="Genomic_DNA"/>
</dbReference>
<accession>A0AAE0XWN5</accession>
<reference evidence="2" key="1">
    <citation type="journal article" date="2023" name="G3 (Bethesda)">
        <title>A reference genome for the long-term kleptoplast-retaining sea slug Elysia crispata morphotype clarki.</title>
        <authorList>
            <person name="Eastman K.E."/>
            <person name="Pendleton A.L."/>
            <person name="Shaikh M.A."/>
            <person name="Suttiyut T."/>
            <person name="Ogas R."/>
            <person name="Tomko P."/>
            <person name="Gavelis G."/>
            <person name="Widhalm J.R."/>
            <person name="Wisecaver J.H."/>
        </authorList>
    </citation>
    <scope>NUCLEOTIDE SEQUENCE</scope>
    <source>
        <strain evidence="2">ECLA1</strain>
    </source>
</reference>